<accession>A0A7D6BLR8</accession>
<proteinExistence type="predicted"/>
<reference evidence="3" key="1">
    <citation type="submission" date="2020-07" db="EMBL/GenBank/DDBJ databases">
        <title>Metabolic diversity and evolutionary history of the archaeal phylum ###Micrarchaeota### uncovered from a freshwater lake metagenome.</title>
        <authorList>
            <person name="Kadnikov V.V."/>
            <person name="Savvichev A.S."/>
            <person name="Mardanov A.V."/>
            <person name="Beletsky A.V."/>
            <person name="Chupakov A.V."/>
            <person name="Kokryatskaya N.M."/>
            <person name="Pimenov N.V."/>
            <person name="Ravin N.V."/>
        </authorList>
    </citation>
    <scope>NUCLEOTIDE SEQUENCE [LARGE SCALE GENOMIC DNA]</scope>
</reference>
<dbReference type="AlphaFoldDB" id="A0A7D6BLR8"/>
<sequence>MRILKPERSLFFNPQVREILNREADKRAVEELTSEKPMERVEAVERLLEVVNDDKLKKELTIIVTVAKKEEFLKKIEKEEAKVDNMTKEKAAKYEKLISGYTAAKTKSAEDIENLAMQRTMSDSELQQKLKKVLA</sequence>
<protein>
    <submittedName>
        <fullName evidence="2">Uncharacterized protein</fullName>
    </submittedName>
</protein>
<dbReference type="EMBL" id="CP058998">
    <property type="protein sequence ID" value="QLJ53076.1"/>
    <property type="molecule type" value="Genomic_DNA"/>
</dbReference>
<keyword evidence="1" id="KW-0175">Coiled coil</keyword>
<feature type="coiled-coil region" evidence="1">
    <location>
        <begin position="69"/>
        <end position="96"/>
    </location>
</feature>
<organism evidence="2 3">
    <name type="scientific">Fermentimicrarchaeum limneticum</name>
    <dbReference type="NCBI Taxonomy" id="2795018"/>
    <lineage>
        <taxon>Archaea</taxon>
        <taxon>Candidatus Micrarchaeota</taxon>
        <taxon>Candidatus Fermentimicrarchaeales</taxon>
        <taxon>Candidatus Fermentimicrarchaeaceae</taxon>
        <taxon>Candidatus Fermentimicrarchaeum</taxon>
    </lineage>
</organism>
<dbReference type="Proteomes" id="UP000510821">
    <property type="component" value="Chromosome"/>
</dbReference>
<name>A0A7D6BLR8_FERL1</name>
<gene>
    <name evidence="2" type="ORF">Sv326_0901</name>
</gene>
<evidence type="ECO:0000313" key="2">
    <source>
        <dbReference type="EMBL" id="QLJ53076.1"/>
    </source>
</evidence>
<dbReference type="KEGG" id="flt:Sv326_0901"/>
<evidence type="ECO:0000313" key="3">
    <source>
        <dbReference type="Proteomes" id="UP000510821"/>
    </source>
</evidence>
<evidence type="ECO:0000256" key="1">
    <source>
        <dbReference type="SAM" id="Coils"/>
    </source>
</evidence>